<reference evidence="15 16" key="1">
    <citation type="journal article" date="2012" name="J. Bacteriol.">
        <title>Complete genome sequence of the hyperthermophilic cellulolytic Crenarchaeon 'Thermogladius cellulolyticus' 1633.</title>
        <authorList>
            <person name="Mardanov A.V."/>
            <person name="Kochetkova T.V."/>
            <person name="Beletsky A.V."/>
            <person name="Bonch-Osmolovskaya E.A."/>
            <person name="Ravin N.V."/>
            <person name="Skryabin K.G."/>
        </authorList>
    </citation>
    <scope>NUCLEOTIDE SEQUENCE [LARGE SCALE GENOMIC DNA]</scope>
    <source>
        <strain evidence="16">DSM 22663 / VKM B-2946 / 1633</strain>
    </source>
</reference>
<dbReference type="Pfam" id="PF01941">
    <property type="entry name" value="AdoMet_Synthase"/>
    <property type="match status" value="1"/>
</dbReference>
<dbReference type="PANTHER" id="PTHR36697">
    <property type="entry name" value="S-ADENOSYLMETHIONINE SYNTHASE"/>
    <property type="match status" value="1"/>
</dbReference>
<proteinExistence type="inferred from homology"/>
<accession>I3TCF8</accession>
<evidence type="ECO:0000256" key="5">
    <source>
        <dbReference type="ARBA" id="ARBA00012828"/>
    </source>
</evidence>
<dbReference type="NCBIfam" id="NF003365">
    <property type="entry name" value="PRK04439.1-4"/>
    <property type="match status" value="1"/>
</dbReference>
<dbReference type="Gene3D" id="3.30.300.10">
    <property type="match status" value="1"/>
</dbReference>
<comment type="catalytic activity">
    <reaction evidence="13 14">
        <text>L-methionine + ATP + H2O = S-adenosyl-L-methionine + phosphate + diphosphate</text>
        <dbReference type="Rhea" id="RHEA:21080"/>
        <dbReference type="ChEBI" id="CHEBI:15377"/>
        <dbReference type="ChEBI" id="CHEBI:30616"/>
        <dbReference type="ChEBI" id="CHEBI:33019"/>
        <dbReference type="ChEBI" id="CHEBI:43474"/>
        <dbReference type="ChEBI" id="CHEBI:57844"/>
        <dbReference type="ChEBI" id="CHEBI:59789"/>
        <dbReference type="EC" id="2.5.1.6"/>
    </reaction>
</comment>
<evidence type="ECO:0000256" key="6">
    <source>
        <dbReference type="ARBA" id="ARBA00020319"/>
    </source>
</evidence>
<dbReference type="GO" id="GO:0000287">
    <property type="term" value="F:magnesium ion binding"/>
    <property type="evidence" value="ECO:0007669"/>
    <property type="project" value="UniProtKB-UniRule"/>
</dbReference>
<dbReference type="AlphaFoldDB" id="I3TCF8"/>
<evidence type="ECO:0000256" key="11">
    <source>
        <dbReference type="ARBA" id="ARBA00022842"/>
    </source>
</evidence>
<dbReference type="HAMAP" id="MF_00136">
    <property type="entry name" value="S_AdoMet_synth2"/>
    <property type="match status" value="1"/>
</dbReference>
<dbReference type="Proteomes" id="UP000005270">
    <property type="component" value="Chromosome"/>
</dbReference>
<comment type="cofactor">
    <cofactor evidence="1 14">
        <name>Mg(2+)</name>
        <dbReference type="ChEBI" id="CHEBI:18420"/>
    </cofactor>
</comment>
<dbReference type="eggNOG" id="arCOG01678">
    <property type="taxonomic scope" value="Archaea"/>
</dbReference>
<dbReference type="EMBL" id="CP003531">
    <property type="protein sequence ID" value="AFK50446.1"/>
    <property type="molecule type" value="Genomic_DNA"/>
</dbReference>
<dbReference type="GO" id="GO:0006730">
    <property type="term" value="P:one-carbon metabolic process"/>
    <property type="evidence" value="ECO:0007669"/>
    <property type="project" value="UniProtKB-KW"/>
</dbReference>
<dbReference type="GO" id="GO:0004478">
    <property type="term" value="F:methionine adenosyltransferase activity"/>
    <property type="evidence" value="ECO:0007669"/>
    <property type="project" value="UniProtKB-UniRule"/>
</dbReference>
<evidence type="ECO:0000313" key="15">
    <source>
        <dbReference type="EMBL" id="AFK50446.1"/>
    </source>
</evidence>
<dbReference type="KEGG" id="thg:TCELL_0021"/>
<evidence type="ECO:0000256" key="13">
    <source>
        <dbReference type="ARBA" id="ARBA00048344"/>
    </source>
</evidence>
<evidence type="ECO:0000256" key="2">
    <source>
        <dbReference type="ARBA" id="ARBA00003775"/>
    </source>
</evidence>
<keyword evidence="8 14" id="KW-0808">Transferase</keyword>
<dbReference type="InterPro" id="IPR002795">
    <property type="entry name" value="S-AdoMet_synthetase_arc"/>
</dbReference>
<dbReference type="STRING" id="1184251.TCELL_0021"/>
<dbReference type="UniPathway" id="UPA00315">
    <property type="reaction ID" value="UER00080"/>
</dbReference>
<evidence type="ECO:0000256" key="12">
    <source>
        <dbReference type="ARBA" id="ARBA00032151"/>
    </source>
</evidence>
<dbReference type="InterPro" id="IPR027790">
    <property type="entry name" value="AdoMet_synthase_2_family"/>
</dbReference>
<dbReference type="PANTHER" id="PTHR36697:SF1">
    <property type="entry name" value="S-ADENOSYLMETHIONINE SYNTHASE"/>
    <property type="match status" value="1"/>
</dbReference>
<dbReference type="FunCoup" id="I3TCF8">
    <property type="interactions" value="72"/>
</dbReference>
<evidence type="ECO:0000256" key="14">
    <source>
        <dbReference type="HAMAP-Rule" id="MF_00136"/>
    </source>
</evidence>
<organism evidence="15 16">
    <name type="scientific">Thermogladius calderae (strain DSM 22663 / VKM B-2946 / 1633)</name>
    <dbReference type="NCBI Taxonomy" id="1184251"/>
    <lineage>
        <taxon>Archaea</taxon>
        <taxon>Thermoproteota</taxon>
        <taxon>Thermoprotei</taxon>
        <taxon>Desulfurococcales</taxon>
        <taxon>Desulfurococcaceae</taxon>
        <taxon>Thermogladius</taxon>
    </lineage>
</organism>
<gene>
    <name evidence="14" type="primary">mat</name>
    <name evidence="15" type="ordered locus">TCELL_0021</name>
</gene>
<evidence type="ECO:0000256" key="9">
    <source>
        <dbReference type="ARBA" id="ARBA00022741"/>
    </source>
</evidence>
<dbReference type="HOGENOM" id="CLU_057642_0_0_2"/>
<evidence type="ECO:0000256" key="10">
    <source>
        <dbReference type="ARBA" id="ARBA00022840"/>
    </source>
</evidence>
<dbReference type="RefSeq" id="WP_014736697.1">
    <property type="nucleotide sequence ID" value="NC_017954.1"/>
</dbReference>
<dbReference type="NCBIfam" id="NF003366">
    <property type="entry name" value="PRK04439.1-5"/>
    <property type="match status" value="1"/>
</dbReference>
<keyword evidence="9 14" id="KW-0547">Nucleotide-binding</keyword>
<dbReference type="InterPro" id="IPR042544">
    <property type="entry name" value="AdoMet_synthase_3"/>
</dbReference>
<evidence type="ECO:0000256" key="1">
    <source>
        <dbReference type="ARBA" id="ARBA00001946"/>
    </source>
</evidence>
<keyword evidence="10 14" id="KW-0067">ATP-binding</keyword>
<evidence type="ECO:0000256" key="4">
    <source>
        <dbReference type="ARBA" id="ARBA00009691"/>
    </source>
</evidence>
<comment type="pathway">
    <text evidence="3 14">Amino-acid biosynthesis; S-adenosyl-L-methionine biosynthesis; S-adenosyl-L-methionine from L-methionine: step 1/1.</text>
</comment>
<sequence length="413" mass="45785">MIKVARNIVVEPIKFQSVRDMRVELVERKGLGHPDYIADSASEVASRALCQYYLKEFGTILHHNLDKTLLVGGQANPRFGGGEVIEPIYIIVAGRATTEVRTESGVERVPFGSIIVKAVRDWIRENMRYLDPDSHVVVDYMVRKGSADLVAVFEAGTRSIPLANDTSIGVGFYPLTPLEQLVRETERLLNSRDYKKKLPAVGEDIKVMGLRVDKKVRLTIAVAFIDSQVKDVGEYLNYKQQVVEDVLNLASKVMPDYNVEVHVNTADMPEKGVVYLTVTGTSAEHGDDGATGRGNRANGLITPMRPISLEATAGKNPVNHVGKIYNVLAELLAKKIYEVSSEYVKDVYVEILSQIGKPIDRPQVVSVKMIPLDFSKTDLPSHVVSEIEGVVNNELDNIRDVTRLILEGKVSLY</sequence>
<dbReference type="GO" id="GO:0005524">
    <property type="term" value="F:ATP binding"/>
    <property type="evidence" value="ECO:0007669"/>
    <property type="project" value="UniProtKB-UniRule"/>
</dbReference>
<comment type="function">
    <text evidence="2 14">Catalyzes the formation of S-adenosylmethionine from methionine and ATP.</text>
</comment>
<dbReference type="GO" id="GO:0006556">
    <property type="term" value="P:S-adenosylmethionine biosynthetic process"/>
    <property type="evidence" value="ECO:0007669"/>
    <property type="project" value="UniProtKB-UniRule"/>
</dbReference>
<protein>
    <recommendedName>
        <fullName evidence="6 14">S-adenosylmethionine synthase</fullName>
        <shortName evidence="14">AdoMet synthase</shortName>
        <ecNumber evidence="5 14">2.5.1.6</ecNumber>
    </recommendedName>
    <alternativeName>
        <fullName evidence="12 14">Methionine adenosyltransferase</fullName>
    </alternativeName>
</protein>
<keyword evidence="7 14" id="KW-0554">One-carbon metabolism</keyword>
<dbReference type="EC" id="2.5.1.6" evidence="5 14"/>
<comment type="similarity">
    <text evidence="4 14">Belongs to the AdoMet synthase 2 family.</text>
</comment>
<comment type="caution">
    <text evidence="14">Lacks conserved residue(s) required for the propagation of feature annotation.</text>
</comment>
<evidence type="ECO:0000256" key="8">
    <source>
        <dbReference type="ARBA" id="ARBA00022679"/>
    </source>
</evidence>
<evidence type="ECO:0000313" key="16">
    <source>
        <dbReference type="Proteomes" id="UP000005270"/>
    </source>
</evidence>
<evidence type="ECO:0000256" key="3">
    <source>
        <dbReference type="ARBA" id="ARBA00005224"/>
    </source>
</evidence>
<keyword evidence="11 14" id="KW-0460">Magnesium</keyword>
<keyword evidence="16" id="KW-1185">Reference proteome</keyword>
<dbReference type="GeneID" id="13012288"/>
<dbReference type="InParanoid" id="I3TCF8"/>
<dbReference type="Gene3D" id="3.30.300.280">
    <property type="entry name" value="S-adenosylmethionine synthetase, C-terminal domain"/>
    <property type="match status" value="2"/>
</dbReference>
<name>I3TCF8_THEC1</name>
<evidence type="ECO:0000256" key="7">
    <source>
        <dbReference type="ARBA" id="ARBA00022563"/>
    </source>
</evidence>